<dbReference type="Gene3D" id="3.30.460.20">
    <property type="entry name" value="CorA soluble domain-like"/>
    <property type="match status" value="1"/>
</dbReference>
<dbReference type="RefSeq" id="WP_045357425.1">
    <property type="nucleotide sequence ID" value="NZ_BBPA01000015.1"/>
</dbReference>
<comment type="caution">
    <text evidence="10">The sequence shown here is derived from an EMBL/GenBank/DDBJ whole genome shotgun (WGS) entry which is preliminary data.</text>
</comment>
<evidence type="ECO:0000256" key="6">
    <source>
        <dbReference type="ARBA" id="ARBA00022989"/>
    </source>
</evidence>
<dbReference type="InterPro" id="IPR045861">
    <property type="entry name" value="CorA_cytoplasmic_dom"/>
</dbReference>
<evidence type="ECO:0000256" key="5">
    <source>
        <dbReference type="ARBA" id="ARBA00022692"/>
    </source>
</evidence>
<evidence type="ECO:0000313" key="10">
    <source>
        <dbReference type="EMBL" id="GAL91942.1"/>
    </source>
</evidence>
<proteinExistence type="inferred from homology"/>
<dbReference type="PANTHER" id="PTHR46494">
    <property type="entry name" value="CORA FAMILY METAL ION TRANSPORTER (EUROFUNG)"/>
    <property type="match status" value="1"/>
</dbReference>
<evidence type="ECO:0000256" key="4">
    <source>
        <dbReference type="ARBA" id="ARBA00022475"/>
    </source>
</evidence>
<dbReference type="GO" id="GO:0050897">
    <property type="term" value="F:cobalt ion binding"/>
    <property type="evidence" value="ECO:0007669"/>
    <property type="project" value="TreeGrafter"/>
</dbReference>
<protein>
    <recommendedName>
        <fullName evidence="8">Magnesium transport protein CorA</fullName>
    </recommendedName>
</protein>
<dbReference type="GO" id="GO:0015087">
    <property type="term" value="F:cobalt ion transmembrane transporter activity"/>
    <property type="evidence" value="ECO:0007669"/>
    <property type="project" value="UniProtKB-UniRule"/>
</dbReference>
<dbReference type="NCBIfam" id="TIGR00383">
    <property type="entry name" value="corA"/>
    <property type="match status" value="1"/>
</dbReference>
<feature type="transmembrane region" description="Helical" evidence="8">
    <location>
        <begin position="315"/>
        <end position="335"/>
    </location>
</feature>
<dbReference type="GO" id="GO:0015095">
    <property type="term" value="F:magnesium ion transmembrane transporter activity"/>
    <property type="evidence" value="ECO:0007669"/>
    <property type="project" value="UniProtKB-UniRule"/>
</dbReference>
<keyword evidence="8" id="KW-0406">Ion transport</keyword>
<dbReference type="Pfam" id="PF01544">
    <property type="entry name" value="CorA"/>
    <property type="match status" value="1"/>
</dbReference>
<evidence type="ECO:0000256" key="3">
    <source>
        <dbReference type="ARBA" id="ARBA00022448"/>
    </source>
</evidence>
<dbReference type="EMBL" id="BBPA01000015">
    <property type="protein sequence ID" value="GAL91942.1"/>
    <property type="molecule type" value="Genomic_DNA"/>
</dbReference>
<evidence type="ECO:0000256" key="9">
    <source>
        <dbReference type="SAM" id="MobiDB-lite"/>
    </source>
</evidence>
<dbReference type="CDD" id="cd12828">
    <property type="entry name" value="TmCorA-like_1"/>
    <property type="match status" value="1"/>
</dbReference>
<keyword evidence="7 8" id="KW-0472">Membrane</keyword>
<keyword evidence="3 8" id="KW-0813">Transport</keyword>
<evidence type="ECO:0000256" key="7">
    <source>
        <dbReference type="ARBA" id="ARBA00023136"/>
    </source>
</evidence>
<dbReference type="SUPFAM" id="SSF144083">
    <property type="entry name" value="Magnesium transport protein CorA, transmembrane region"/>
    <property type="match status" value="1"/>
</dbReference>
<evidence type="ECO:0000313" key="11">
    <source>
        <dbReference type="Proteomes" id="UP000030321"/>
    </source>
</evidence>
<dbReference type="FunFam" id="1.20.58.340:FF:000012">
    <property type="entry name" value="Magnesium transport protein CorA"/>
    <property type="match status" value="1"/>
</dbReference>
<name>A0A0A1VQ85_MICAE</name>
<evidence type="ECO:0000256" key="8">
    <source>
        <dbReference type="RuleBase" id="RU362010"/>
    </source>
</evidence>
<accession>A0A0A1VQ85</accession>
<dbReference type="PANTHER" id="PTHR46494:SF1">
    <property type="entry name" value="CORA FAMILY METAL ION TRANSPORTER (EUROFUNG)"/>
    <property type="match status" value="1"/>
</dbReference>
<dbReference type="GO" id="GO:0005886">
    <property type="term" value="C:plasma membrane"/>
    <property type="evidence" value="ECO:0007669"/>
    <property type="project" value="UniProtKB-SubCell"/>
</dbReference>
<dbReference type="InterPro" id="IPR045863">
    <property type="entry name" value="CorA_TM1_TM2"/>
</dbReference>
<dbReference type="Proteomes" id="UP000030321">
    <property type="component" value="Unassembled WGS sequence"/>
</dbReference>
<comment type="function">
    <text evidence="8">Mediates influx of magnesium ions.</text>
</comment>
<feature type="transmembrane region" description="Helical" evidence="8">
    <location>
        <begin position="347"/>
        <end position="368"/>
    </location>
</feature>
<keyword evidence="5 8" id="KW-0812">Transmembrane</keyword>
<keyword evidence="8" id="KW-0460">Magnesium</keyword>
<feature type="region of interest" description="Disordered" evidence="9">
    <location>
        <begin position="1"/>
        <end position="20"/>
    </location>
</feature>
<keyword evidence="4 8" id="KW-1003">Cell membrane</keyword>
<organism evidence="10 11">
    <name type="scientific">Microcystis aeruginosa NIES-44</name>
    <dbReference type="NCBI Taxonomy" id="449439"/>
    <lineage>
        <taxon>Bacteria</taxon>
        <taxon>Bacillati</taxon>
        <taxon>Cyanobacteriota</taxon>
        <taxon>Cyanophyceae</taxon>
        <taxon>Oscillatoriophycideae</taxon>
        <taxon>Chroococcales</taxon>
        <taxon>Microcystaceae</taxon>
        <taxon>Microcystis</taxon>
    </lineage>
</organism>
<comment type="similarity">
    <text evidence="2 8">Belongs to the CorA metal ion transporter (MIT) (TC 1.A.35) family.</text>
</comment>
<evidence type="ECO:0000256" key="2">
    <source>
        <dbReference type="ARBA" id="ARBA00009765"/>
    </source>
</evidence>
<keyword evidence="6 8" id="KW-1133">Transmembrane helix</keyword>
<dbReference type="AlphaFoldDB" id="A0A0A1VQ85"/>
<dbReference type="Gene3D" id="1.20.58.340">
    <property type="entry name" value="Magnesium transport protein CorA, transmembrane region"/>
    <property type="match status" value="2"/>
</dbReference>
<dbReference type="GO" id="GO:0000287">
    <property type="term" value="F:magnesium ion binding"/>
    <property type="evidence" value="ECO:0007669"/>
    <property type="project" value="TreeGrafter"/>
</dbReference>
<dbReference type="InterPro" id="IPR004488">
    <property type="entry name" value="Mg/Co-transport_prot_CorA"/>
</dbReference>
<sequence length="385" mass="44920">MTQLQPDIFVNHRPDTDGDEEEDYFDYFYDEPGSEPGTLIIEPDAKPSRIILIDYDEDNAIRKVDITPNACAPYIGTNTVSWMDIQGLGSETVLKQVGEIFNLHPLLLEDVVNVPQRPKLEDYNNQLLVISQMVRLKEDESGFDTEQVSFVLGKRYLLSFQEEELQDCFEIVRDRIRASQGRVRKSGADYLTYLLLDTIIDGYFPVVEHYEDRIEALEDAIISNPDRDTMQEIYDVRRELLALRRLIWPMRNVLHLLMRDHHGIVSDEVQIYFRDSYDHVIQILEIIEAYRELAASLMDVYMSTMGNKLNEIMKFLTVISTIFIPLTFIVGVYGMNFENMPELKGEWSYFLVWLVMLAVAGGLIFYFWRKGWFKPIYSLKEEAKT</sequence>
<gene>
    <name evidence="8" type="primary">corA</name>
    <name evidence="10" type="ORF">N44_00230</name>
</gene>
<dbReference type="SUPFAM" id="SSF143865">
    <property type="entry name" value="CorA soluble domain-like"/>
    <property type="match status" value="1"/>
</dbReference>
<comment type="subcellular location">
    <subcellularLocation>
        <location evidence="1">Cell membrane</location>
        <topology evidence="1">Multi-pass membrane protein</topology>
    </subcellularLocation>
    <subcellularLocation>
        <location evidence="8">Membrane</location>
        <topology evidence="8">Multi-pass membrane protein</topology>
    </subcellularLocation>
</comment>
<dbReference type="InterPro" id="IPR002523">
    <property type="entry name" value="MgTranspt_CorA/ZnTranspt_ZntB"/>
</dbReference>
<evidence type="ECO:0000256" key="1">
    <source>
        <dbReference type="ARBA" id="ARBA00004651"/>
    </source>
</evidence>
<reference evidence="11" key="1">
    <citation type="journal article" date="2015" name="Genome">
        <title>Whole Genome Sequence of the Non-Microcystin-Producing Microcystis aeruginosa Strain NIES-44.</title>
        <authorList>
            <person name="Okano K."/>
            <person name="Miyata N."/>
            <person name="Ozaki Y."/>
        </authorList>
    </citation>
    <scope>NUCLEOTIDE SEQUENCE [LARGE SCALE GENOMIC DNA]</scope>
    <source>
        <strain evidence="11">NIES-44</strain>
    </source>
</reference>